<dbReference type="PANTHER" id="PTHR33741">
    <property type="entry name" value="TRANSMEMBRANE PROTEIN DDB_G0269096-RELATED"/>
    <property type="match status" value="1"/>
</dbReference>
<proteinExistence type="predicted"/>
<dbReference type="EMBL" id="CP061081">
    <property type="protein sequence ID" value="QNT06274.1"/>
    <property type="molecule type" value="Genomic_DNA"/>
</dbReference>
<dbReference type="RefSeq" id="WP_111608506.1">
    <property type="nucleotide sequence ID" value="NZ_BMLJ01000008.1"/>
</dbReference>
<dbReference type="PANTHER" id="PTHR33741:SF5">
    <property type="entry name" value="TRANSMEMBRANE PROTEIN DDB_G0269096-RELATED"/>
    <property type="match status" value="1"/>
</dbReference>
<organism evidence="3 4">
    <name type="scientific">Marinomonas arctica</name>
    <dbReference type="NCBI Taxonomy" id="383750"/>
    <lineage>
        <taxon>Bacteria</taxon>
        <taxon>Pseudomonadati</taxon>
        <taxon>Pseudomonadota</taxon>
        <taxon>Gammaproteobacteria</taxon>
        <taxon>Oceanospirillales</taxon>
        <taxon>Oceanospirillaceae</taxon>
        <taxon>Marinomonas</taxon>
    </lineage>
</organism>
<evidence type="ECO:0000256" key="1">
    <source>
        <dbReference type="SAM" id="Phobius"/>
    </source>
</evidence>
<evidence type="ECO:0000313" key="4">
    <source>
        <dbReference type="Proteomes" id="UP000516370"/>
    </source>
</evidence>
<keyword evidence="1" id="KW-1133">Transmembrane helix</keyword>
<dbReference type="InterPro" id="IPR058581">
    <property type="entry name" value="TM_HPP"/>
</dbReference>
<feature type="transmembrane region" description="Helical" evidence="1">
    <location>
        <begin position="93"/>
        <end position="111"/>
    </location>
</feature>
<feature type="transmembrane region" description="Helical" evidence="1">
    <location>
        <begin position="12"/>
        <end position="32"/>
    </location>
</feature>
<dbReference type="OrthoDB" id="9811720at2"/>
<dbReference type="AlphaFoldDB" id="A0A7H1J708"/>
<evidence type="ECO:0000313" key="3">
    <source>
        <dbReference type="EMBL" id="QNT06274.1"/>
    </source>
</evidence>
<sequence length="168" mass="18268">MLLRLCRSFHQSRFFIISLAGVGAALCIFMLAQGEKIAPAYLGIMAPFGATMVILFALPKSPLAQPKNILGGHLLTSLIGLLTLHFWEVTPLSMAVSIGVGVSLMMLTNTLHPPAGANPILIASLNVSWGFLFTPVLSGCLFIIFFGWLYRNWISRVGYSITVKPFSK</sequence>
<keyword evidence="1" id="KW-0812">Transmembrane</keyword>
<keyword evidence="1" id="KW-0472">Membrane</keyword>
<dbReference type="Proteomes" id="UP000516370">
    <property type="component" value="Chromosome"/>
</dbReference>
<dbReference type="Pfam" id="PF04982">
    <property type="entry name" value="TM_HPP"/>
    <property type="match status" value="1"/>
</dbReference>
<accession>A0A7H1J708</accession>
<evidence type="ECO:0000259" key="2">
    <source>
        <dbReference type="Pfam" id="PF04982"/>
    </source>
</evidence>
<feature type="domain" description="HPP transmembrane region" evidence="2">
    <location>
        <begin position="16"/>
        <end position="156"/>
    </location>
</feature>
<gene>
    <name evidence="3" type="ORF">IBG28_00995</name>
</gene>
<name>A0A7H1J708_9GAMM</name>
<reference evidence="3 4" key="1">
    <citation type="submission" date="2020-09" db="EMBL/GenBank/DDBJ databases">
        <title>Complete genome sequence of an Arctic sea ice bacterium Marinomonas arctica BSI20414.</title>
        <authorList>
            <person name="Liao L."/>
            <person name="Chen B."/>
        </authorList>
    </citation>
    <scope>NUCLEOTIDE SEQUENCE [LARGE SCALE GENOMIC DNA]</scope>
    <source>
        <strain evidence="3 4">BSI20414</strain>
    </source>
</reference>
<keyword evidence="4" id="KW-1185">Reference proteome</keyword>
<feature type="transmembrane region" description="Helical" evidence="1">
    <location>
        <begin position="38"/>
        <end position="58"/>
    </location>
</feature>
<dbReference type="InterPro" id="IPR007065">
    <property type="entry name" value="HPP"/>
</dbReference>
<feature type="transmembrane region" description="Helical" evidence="1">
    <location>
        <begin position="123"/>
        <end position="150"/>
    </location>
</feature>
<protein>
    <submittedName>
        <fullName evidence="3">HPP family protein</fullName>
    </submittedName>
</protein>
<dbReference type="KEGG" id="mard:IBG28_00995"/>